<dbReference type="PANTHER" id="PTHR11360:SF177">
    <property type="entry name" value="RIBOFLAVIN TRANSPORTER MCH5"/>
    <property type="match status" value="1"/>
</dbReference>
<dbReference type="CDD" id="cd17352">
    <property type="entry name" value="MFS_MCT_SLC16"/>
    <property type="match status" value="1"/>
</dbReference>
<feature type="transmembrane region" description="Helical" evidence="3">
    <location>
        <begin position="120"/>
        <end position="142"/>
    </location>
</feature>
<evidence type="ECO:0000256" key="3">
    <source>
        <dbReference type="SAM" id="Phobius"/>
    </source>
</evidence>
<dbReference type="InterPro" id="IPR016435">
    <property type="entry name" value="DPH1/DPH2"/>
</dbReference>
<dbReference type="SFLD" id="SFLDS00032">
    <property type="entry name" value="Radical_SAM_3-amino-3-carboxyp"/>
    <property type="match status" value="1"/>
</dbReference>
<comment type="subcellular location">
    <subcellularLocation>
        <location evidence="1">Membrane</location>
        <topology evidence="1">Multi-pass membrane protein</topology>
    </subcellularLocation>
</comment>
<comment type="caution">
    <text evidence="5">The sequence shown here is derived from an EMBL/GenBank/DDBJ whole genome shotgun (WGS) entry which is preliminary data.</text>
</comment>
<feature type="transmembrane region" description="Helical" evidence="3">
    <location>
        <begin position="77"/>
        <end position="100"/>
    </location>
</feature>
<reference evidence="5 6" key="1">
    <citation type="submission" date="2018-08" db="EMBL/GenBank/DDBJ databases">
        <title>Draft genome of the lignicolous fungus Coniochaeta pulveracea.</title>
        <authorList>
            <person name="Borstlap C.J."/>
            <person name="De Witt R.N."/>
            <person name="Botha A."/>
            <person name="Volschenk H."/>
        </authorList>
    </citation>
    <scope>NUCLEOTIDE SEQUENCE [LARGE SCALE GENOMIC DNA]</scope>
    <source>
        <strain evidence="5 6">CAB683</strain>
    </source>
</reference>
<evidence type="ECO:0000259" key="4">
    <source>
        <dbReference type="PROSITE" id="PS50850"/>
    </source>
</evidence>
<accession>A0A420YLY8</accession>
<feature type="transmembrane region" description="Helical" evidence="3">
    <location>
        <begin position="238"/>
        <end position="258"/>
    </location>
</feature>
<feature type="transmembrane region" description="Helical" evidence="3">
    <location>
        <begin position="348"/>
        <end position="367"/>
    </location>
</feature>
<evidence type="ECO:0000313" key="5">
    <source>
        <dbReference type="EMBL" id="RKU48816.1"/>
    </source>
</evidence>
<evidence type="ECO:0000313" key="6">
    <source>
        <dbReference type="Proteomes" id="UP000275385"/>
    </source>
</evidence>
<feature type="transmembrane region" description="Helical" evidence="3">
    <location>
        <begin position="149"/>
        <end position="167"/>
    </location>
</feature>
<evidence type="ECO:0000256" key="2">
    <source>
        <dbReference type="ARBA" id="ARBA00006727"/>
    </source>
</evidence>
<dbReference type="Proteomes" id="UP000275385">
    <property type="component" value="Unassembled WGS sequence"/>
</dbReference>
<dbReference type="GO" id="GO:0016020">
    <property type="term" value="C:membrane"/>
    <property type="evidence" value="ECO:0007669"/>
    <property type="project" value="UniProtKB-SubCell"/>
</dbReference>
<comment type="similarity">
    <text evidence="2">Belongs to the major facilitator superfamily. Monocarboxylate porter (TC 2.A.1.13) family.</text>
</comment>
<dbReference type="PROSITE" id="PS50850">
    <property type="entry name" value="MFS"/>
    <property type="match status" value="1"/>
</dbReference>
<dbReference type="InterPro" id="IPR020846">
    <property type="entry name" value="MFS_dom"/>
</dbReference>
<feature type="domain" description="Major facilitator superfamily (MFS) profile" evidence="4">
    <location>
        <begin position="78"/>
        <end position="465"/>
    </location>
</feature>
<organism evidence="5 6">
    <name type="scientific">Coniochaeta pulveracea</name>
    <dbReference type="NCBI Taxonomy" id="177199"/>
    <lineage>
        <taxon>Eukaryota</taxon>
        <taxon>Fungi</taxon>
        <taxon>Dikarya</taxon>
        <taxon>Ascomycota</taxon>
        <taxon>Pezizomycotina</taxon>
        <taxon>Sordariomycetes</taxon>
        <taxon>Sordariomycetidae</taxon>
        <taxon>Coniochaetales</taxon>
        <taxon>Coniochaetaceae</taxon>
        <taxon>Coniochaeta</taxon>
    </lineage>
</organism>
<feature type="transmembrane region" description="Helical" evidence="3">
    <location>
        <begin position="319"/>
        <end position="336"/>
    </location>
</feature>
<keyword evidence="3" id="KW-0812">Transmembrane</keyword>
<keyword evidence="3" id="KW-0472">Membrane</keyword>
<dbReference type="GO" id="GO:0090560">
    <property type="term" value="F:2-(3-amino-3-carboxypropyl)histidine synthase activity"/>
    <property type="evidence" value="ECO:0007669"/>
    <property type="project" value="InterPro"/>
</dbReference>
<dbReference type="GO" id="GO:0022857">
    <property type="term" value="F:transmembrane transporter activity"/>
    <property type="evidence" value="ECO:0007669"/>
    <property type="project" value="InterPro"/>
</dbReference>
<dbReference type="OrthoDB" id="410267at2759"/>
<dbReference type="InterPro" id="IPR050327">
    <property type="entry name" value="Proton-linked_MCT"/>
</dbReference>
<dbReference type="PANTHER" id="PTHR11360">
    <property type="entry name" value="MONOCARBOXYLATE TRANSPORTER"/>
    <property type="match status" value="1"/>
</dbReference>
<sequence>MSVIIKRVCQPEIPVRTSSLAHLRHIRRQQARRDHGLGKPEVVAPGIIIPPPLLPEHHLATDDMGVREAEPFPEGGLQAWLVVLGAFCAMISVFGLINTAAVFESWFSTHQLVAYTPSQIGWIFSLYLFFVFFVGIQVGPMFDAFGPRILIMVGSVMMVASLLLLGLCQEYYQILLCYSVLGGFGGAFLNAPSYGCIAHFFDVRRGLATGIATTAGGVGGIIFPIVLQQLLPKVGFAWTTRILACILLALAVPANLFLQARLPMSGKMHSVLPDITIFRDMRYLAAALGIFFLELGLFIPVTFIVSYATAHQQDATSSYILLTLLNAGSVVGRLVPGQLSDKLGRFNIIITTIALTAISILGLWLPSGDNKQVLIGFAILFGFASGSNLSLSAVCVGQLCEAKDFGRYLTTAMIIASFGTLSSVPLGGALQRVSGGENGWSAMILCSGLSYLLAVACYITARVLAVGWRLKAVF</sequence>
<feature type="transmembrane region" description="Helical" evidence="3">
    <location>
        <begin position="173"/>
        <end position="194"/>
    </location>
</feature>
<dbReference type="InterPro" id="IPR036259">
    <property type="entry name" value="MFS_trans_sf"/>
</dbReference>
<feature type="transmembrane region" description="Helical" evidence="3">
    <location>
        <begin position="440"/>
        <end position="461"/>
    </location>
</feature>
<feature type="transmembrane region" description="Helical" evidence="3">
    <location>
        <begin position="408"/>
        <end position="428"/>
    </location>
</feature>
<dbReference type="Gene3D" id="1.20.1250.20">
    <property type="entry name" value="MFS general substrate transporter like domains"/>
    <property type="match status" value="1"/>
</dbReference>
<name>A0A420YLY8_9PEZI</name>
<dbReference type="EMBL" id="QVQW01000003">
    <property type="protein sequence ID" value="RKU48816.1"/>
    <property type="molecule type" value="Genomic_DNA"/>
</dbReference>
<feature type="transmembrane region" description="Helical" evidence="3">
    <location>
        <begin position="283"/>
        <end position="307"/>
    </location>
</feature>
<dbReference type="AlphaFoldDB" id="A0A420YLY8"/>
<dbReference type="Pfam" id="PF07690">
    <property type="entry name" value="MFS_1"/>
    <property type="match status" value="1"/>
</dbReference>
<dbReference type="SUPFAM" id="SSF103473">
    <property type="entry name" value="MFS general substrate transporter"/>
    <property type="match status" value="1"/>
</dbReference>
<proteinExistence type="inferred from homology"/>
<protein>
    <recommendedName>
        <fullName evidence="4">Major facilitator superfamily (MFS) profile domain-containing protein</fullName>
    </recommendedName>
</protein>
<keyword evidence="6" id="KW-1185">Reference proteome</keyword>
<dbReference type="InterPro" id="IPR011701">
    <property type="entry name" value="MFS"/>
</dbReference>
<feature type="transmembrane region" description="Helical" evidence="3">
    <location>
        <begin position="373"/>
        <end position="396"/>
    </location>
</feature>
<keyword evidence="3" id="KW-1133">Transmembrane helix</keyword>
<dbReference type="GO" id="GO:0017183">
    <property type="term" value="P:protein histidyl modification to diphthamide"/>
    <property type="evidence" value="ECO:0007669"/>
    <property type="project" value="InterPro"/>
</dbReference>
<feature type="transmembrane region" description="Helical" evidence="3">
    <location>
        <begin position="206"/>
        <end position="226"/>
    </location>
</feature>
<evidence type="ECO:0000256" key="1">
    <source>
        <dbReference type="ARBA" id="ARBA00004141"/>
    </source>
</evidence>
<gene>
    <name evidence="5" type="ORF">DL546_006685</name>
</gene>